<protein>
    <submittedName>
        <fullName evidence="1">Uncharacterized protein</fullName>
    </submittedName>
</protein>
<evidence type="ECO:0000313" key="2">
    <source>
        <dbReference type="Proteomes" id="UP000235145"/>
    </source>
</evidence>
<comment type="caution">
    <text evidence="1">The sequence shown here is derived from an EMBL/GenBank/DDBJ whole genome shotgun (WGS) entry which is preliminary data.</text>
</comment>
<dbReference type="AlphaFoldDB" id="A0A9R1V7Z9"/>
<sequence length="81" mass="8950">MISRPMSFSKGDLFSPFLFILAMEGLNASMKSTCQSALFRDIQIPNNGPPSPISVMLIIHAPTFKIWRGFSDVPHGVRLKG</sequence>
<evidence type="ECO:0000313" key="1">
    <source>
        <dbReference type="EMBL" id="KAJ0201058.1"/>
    </source>
</evidence>
<name>A0A9R1V7Z9_LACSA</name>
<reference evidence="1 2" key="1">
    <citation type="journal article" date="2017" name="Nat. Commun.">
        <title>Genome assembly with in vitro proximity ligation data and whole-genome triplication in lettuce.</title>
        <authorList>
            <person name="Reyes-Chin-Wo S."/>
            <person name="Wang Z."/>
            <person name="Yang X."/>
            <person name="Kozik A."/>
            <person name="Arikit S."/>
            <person name="Song C."/>
            <person name="Xia L."/>
            <person name="Froenicke L."/>
            <person name="Lavelle D.O."/>
            <person name="Truco M.J."/>
            <person name="Xia R."/>
            <person name="Zhu S."/>
            <person name="Xu C."/>
            <person name="Xu H."/>
            <person name="Xu X."/>
            <person name="Cox K."/>
            <person name="Korf I."/>
            <person name="Meyers B.C."/>
            <person name="Michelmore R.W."/>
        </authorList>
    </citation>
    <scope>NUCLEOTIDE SEQUENCE [LARGE SCALE GENOMIC DNA]</scope>
    <source>
        <strain evidence="2">cv. Salinas</strain>
        <tissue evidence="1">Seedlings</tissue>
    </source>
</reference>
<keyword evidence="2" id="KW-1185">Reference proteome</keyword>
<accession>A0A9R1V7Z9</accession>
<organism evidence="1 2">
    <name type="scientific">Lactuca sativa</name>
    <name type="common">Garden lettuce</name>
    <dbReference type="NCBI Taxonomy" id="4236"/>
    <lineage>
        <taxon>Eukaryota</taxon>
        <taxon>Viridiplantae</taxon>
        <taxon>Streptophyta</taxon>
        <taxon>Embryophyta</taxon>
        <taxon>Tracheophyta</taxon>
        <taxon>Spermatophyta</taxon>
        <taxon>Magnoliopsida</taxon>
        <taxon>eudicotyledons</taxon>
        <taxon>Gunneridae</taxon>
        <taxon>Pentapetalae</taxon>
        <taxon>asterids</taxon>
        <taxon>campanulids</taxon>
        <taxon>Asterales</taxon>
        <taxon>Asteraceae</taxon>
        <taxon>Cichorioideae</taxon>
        <taxon>Cichorieae</taxon>
        <taxon>Lactucinae</taxon>
        <taxon>Lactuca</taxon>
    </lineage>
</organism>
<proteinExistence type="predicted"/>
<dbReference type="EMBL" id="NBSK02000006">
    <property type="protein sequence ID" value="KAJ0201058.1"/>
    <property type="molecule type" value="Genomic_DNA"/>
</dbReference>
<gene>
    <name evidence="1" type="ORF">LSAT_V11C600306630</name>
</gene>
<dbReference type="Proteomes" id="UP000235145">
    <property type="component" value="Unassembled WGS sequence"/>
</dbReference>